<dbReference type="Pfam" id="PF05853">
    <property type="entry name" value="BKACE"/>
    <property type="match status" value="1"/>
</dbReference>
<evidence type="ECO:0008006" key="3">
    <source>
        <dbReference type="Google" id="ProtNLM"/>
    </source>
</evidence>
<dbReference type="EMBL" id="JAAFGS010000003">
    <property type="protein sequence ID" value="NGZ75653.1"/>
    <property type="molecule type" value="Genomic_DNA"/>
</dbReference>
<evidence type="ECO:0000313" key="2">
    <source>
        <dbReference type="Proteomes" id="UP000800303"/>
    </source>
</evidence>
<reference evidence="1 2" key="1">
    <citation type="submission" date="2020-01" db="EMBL/GenBank/DDBJ databases">
        <title>Polyphasic characterisation and genomic insights into a novel alkali tolerant bacterium VR-M41.</title>
        <authorList>
            <person name="Vemuluri V.R."/>
        </authorList>
    </citation>
    <scope>NUCLEOTIDE SEQUENCE [LARGE SCALE GENOMIC DNA]</scope>
    <source>
        <strain evidence="1 2">VR-M41</strain>
    </source>
</reference>
<protein>
    <recommendedName>
        <fullName evidence="3">3-keto-5-aminohexanoate cleavage protein</fullName>
    </recommendedName>
</protein>
<dbReference type="RefSeq" id="WP_166274072.1">
    <property type="nucleotide sequence ID" value="NZ_JAAFGS010000003.1"/>
</dbReference>
<evidence type="ECO:0000313" key="1">
    <source>
        <dbReference type="EMBL" id="NGZ75653.1"/>
    </source>
</evidence>
<organism evidence="1 2">
    <name type="scientific">Saccharibacillus alkalitolerans</name>
    <dbReference type="NCBI Taxonomy" id="2705290"/>
    <lineage>
        <taxon>Bacteria</taxon>
        <taxon>Bacillati</taxon>
        <taxon>Bacillota</taxon>
        <taxon>Bacilli</taxon>
        <taxon>Bacillales</taxon>
        <taxon>Paenibacillaceae</taxon>
        <taxon>Saccharibacillus</taxon>
    </lineage>
</organism>
<dbReference type="InterPro" id="IPR008567">
    <property type="entry name" value="BKACE"/>
</dbReference>
<name>A0ABX0F3U9_9BACL</name>
<accession>A0ABX0F3U9</accession>
<sequence>MLQACLNGTRTRKDHPAVPCTPSEIAADAAKAIRAGAAELHIHVRNEREDESLEAEDVARTLSAVRERLPGVPVGISTAWPILPDSAARMNRLRSWQVLPDYISVNIHEPDAEWIVMAAQARGIGVEAGLRSEADAERFAAMPGRDECLRVLIEIEVPDPGRESAAVRRIRGILKRAGCRLPILLHGAEVTMWPMYIEALLHGFDSRIGFEDGSMLLSGVTARDNEELIRTAKLIEQRF</sequence>
<dbReference type="InterPro" id="IPR013785">
    <property type="entry name" value="Aldolase_TIM"/>
</dbReference>
<dbReference type="PANTHER" id="PTHR37418:SF1">
    <property type="entry name" value="3-KETO-5-AMINOHEXANOATE CLEAVAGE PROTEIN"/>
    <property type="match status" value="1"/>
</dbReference>
<proteinExistence type="predicted"/>
<dbReference type="PANTHER" id="PTHR37418">
    <property type="entry name" value="3-KETO-5-AMINOHEXANOATE CLEAVAGE ENZYME-RELATED"/>
    <property type="match status" value="1"/>
</dbReference>
<gene>
    <name evidence="1" type="ORF">GYN08_09985</name>
</gene>
<dbReference type="Proteomes" id="UP000800303">
    <property type="component" value="Unassembled WGS sequence"/>
</dbReference>
<comment type="caution">
    <text evidence="1">The sequence shown here is derived from an EMBL/GenBank/DDBJ whole genome shotgun (WGS) entry which is preliminary data.</text>
</comment>
<dbReference type="Gene3D" id="3.20.20.70">
    <property type="entry name" value="Aldolase class I"/>
    <property type="match status" value="1"/>
</dbReference>
<keyword evidence="2" id="KW-1185">Reference proteome</keyword>